<comment type="caution">
    <text evidence="1">The sequence shown here is derived from an EMBL/GenBank/DDBJ whole genome shotgun (WGS) entry which is preliminary data.</text>
</comment>
<reference evidence="1 2" key="1">
    <citation type="submission" date="2020-03" db="EMBL/GenBank/DDBJ databases">
        <title>Soil Listeria distribution.</title>
        <authorList>
            <person name="Liao J."/>
            <person name="Wiedmann M."/>
        </authorList>
    </citation>
    <scope>NUCLEOTIDE SEQUENCE [LARGE SCALE GENOMIC DNA]</scope>
    <source>
        <strain evidence="1 2">FSL L7-1614</strain>
    </source>
</reference>
<proteinExistence type="predicted"/>
<dbReference type="AlphaFoldDB" id="A0A841YY55"/>
<sequence length="89" mass="10481">MKHFRRLNLISLKAAHKFASNNKIWLAKADRCSCFYCLALFEPSEITEWLEIEDTALCPYCMIDSVLPELDILPLSREFLNDMHQQWFG</sequence>
<evidence type="ECO:0000313" key="1">
    <source>
        <dbReference type="EMBL" id="MBC1458265.1"/>
    </source>
</evidence>
<accession>A0A841YY55</accession>
<evidence type="ECO:0000313" key="2">
    <source>
        <dbReference type="Proteomes" id="UP000569903"/>
    </source>
</evidence>
<name>A0A841YY55_9LIST</name>
<gene>
    <name evidence="1" type="ORF">HB850_10910</name>
</gene>
<organism evidence="1 2">
    <name type="scientific">Listeria newyorkensis</name>
    <dbReference type="NCBI Taxonomy" id="1497681"/>
    <lineage>
        <taxon>Bacteria</taxon>
        <taxon>Bacillati</taxon>
        <taxon>Bacillota</taxon>
        <taxon>Bacilli</taxon>
        <taxon>Bacillales</taxon>
        <taxon>Listeriaceae</taxon>
        <taxon>Listeria</taxon>
    </lineage>
</organism>
<protein>
    <submittedName>
        <fullName evidence="1">Cytoplasmic protein</fullName>
    </submittedName>
</protein>
<dbReference type="Proteomes" id="UP000569903">
    <property type="component" value="Unassembled WGS sequence"/>
</dbReference>
<dbReference type="EMBL" id="JAARQN010000010">
    <property type="protein sequence ID" value="MBC1458265.1"/>
    <property type="molecule type" value="Genomic_DNA"/>
</dbReference>